<sequence length="806" mass="84856">MVLVLLSLRVMVPILAVALAGAVGGRARSSCADCKAVGESLVALREDLKTRHTVDLWYLWLKRFRRLPDHVASYLGGQLARSHCPEDAAKRIKEFLHQGTAAISYVNLEKMLHSELHLGSAPEWDVGTFIEDVRQHYAITRRLTTTTRVLPASPSSKDAAAAEPIGKERDNDITDTISGALSVCSSPPCLHDSIGMMVDSPPNYVEAEPVDPVKIAEIRQLGDAVAVPVTGIMSAPADPGSLPEVSVGSESNTVTDDSQERHWDVSNDSVFPDKSIRVDPHLAVDNIDRNALPPLTFTGHLPCHNGIGAPMTKSSPAEDRLYADCTSPPVVLPPSCADPVSLHNGSDGSIIAPNAISANPTADDALPAAAMPSSCDNRQSALNVFSESMAATEPISAKRQLTLVDINPPAVVPLSASCNTPNAVDSIARDALQKQLCTNPSGHNQETLHNVPNGSGIAPDSIPATFTTIDTLQAAAMPPSSDDRESALNGSNKTVAPTEPTPCKRHLTLINVDPPAVVPPCASSYASNAVDNIARDALQKQPCTDPLSGHSQGSLHNVPNGSGVAPDSISATPTTIDALQAAVMPPSSDERESALSASNERAAPTEPTPFKRHLTLINVNPVAVVPPSASPSNSIMTDPSRPGLVLCAQGALDKSSGLTHAHIAAGAILLSVTALLARFRDRRHHDSHPGRGVAAPPKPPSISSRHAVGGAAAALSAMALISRAMSHRRAVPQSLSDASDSAPRPSPGTWIRSVTYTAILSLLAVGTFLIIAGYRYQRRRRPLVTIHADPDELVYKPFSLTSGIPL</sequence>
<feature type="region of interest" description="Disordered" evidence="1">
    <location>
        <begin position="437"/>
        <end position="463"/>
    </location>
</feature>
<feature type="region of interest" description="Disordered" evidence="1">
    <location>
        <begin position="475"/>
        <end position="501"/>
    </location>
</feature>
<name>A0A0G4J6W3_PLABS</name>
<feature type="region of interest" description="Disordered" evidence="1">
    <location>
        <begin position="237"/>
        <end position="267"/>
    </location>
</feature>
<feature type="region of interest" description="Disordered" evidence="1">
    <location>
        <begin position="683"/>
        <end position="706"/>
    </location>
</feature>
<feature type="signal peptide" evidence="3">
    <location>
        <begin position="1"/>
        <end position="27"/>
    </location>
</feature>
<feature type="compositionally biased region" description="Polar residues" evidence="1">
    <location>
        <begin position="437"/>
        <end position="453"/>
    </location>
</feature>
<evidence type="ECO:0000256" key="3">
    <source>
        <dbReference type="SAM" id="SignalP"/>
    </source>
</evidence>
<gene>
    <name evidence="4" type="ORF">PBRA_003012</name>
</gene>
<dbReference type="Proteomes" id="UP000039324">
    <property type="component" value="Unassembled WGS sequence"/>
</dbReference>
<organism evidence="4 5">
    <name type="scientific">Plasmodiophora brassicae</name>
    <name type="common">Clubroot disease agent</name>
    <dbReference type="NCBI Taxonomy" id="37360"/>
    <lineage>
        <taxon>Eukaryota</taxon>
        <taxon>Sar</taxon>
        <taxon>Rhizaria</taxon>
        <taxon>Endomyxa</taxon>
        <taxon>Phytomyxea</taxon>
        <taxon>Plasmodiophorida</taxon>
        <taxon>Plasmodiophoridae</taxon>
        <taxon>Plasmodiophora</taxon>
    </lineage>
</organism>
<feature type="region of interest" description="Disordered" evidence="1">
    <location>
        <begin position="541"/>
        <end position="570"/>
    </location>
</feature>
<protein>
    <submittedName>
        <fullName evidence="4">Uncharacterized protein</fullName>
    </submittedName>
</protein>
<keyword evidence="2" id="KW-1133">Transmembrane helix</keyword>
<feature type="region of interest" description="Disordered" evidence="1">
    <location>
        <begin position="151"/>
        <end position="171"/>
    </location>
</feature>
<evidence type="ECO:0000256" key="2">
    <source>
        <dbReference type="SAM" id="Phobius"/>
    </source>
</evidence>
<dbReference type="AlphaFoldDB" id="A0A0G4J6W3"/>
<evidence type="ECO:0000313" key="4">
    <source>
        <dbReference type="EMBL" id="CEP03252.1"/>
    </source>
</evidence>
<proteinExistence type="predicted"/>
<keyword evidence="3" id="KW-0732">Signal</keyword>
<feature type="transmembrane region" description="Helical" evidence="2">
    <location>
        <begin position="754"/>
        <end position="774"/>
    </location>
</feature>
<evidence type="ECO:0000256" key="1">
    <source>
        <dbReference type="SAM" id="MobiDB-lite"/>
    </source>
</evidence>
<feature type="compositionally biased region" description="Polar residues" evidence="1">
    <location>
        <begin position="549"/>
        <end position="560"/>
    </location>
</feature>
<feature type="region of interest" description="Disordered" evidence="1">
    <location>
        <begin position="582"/>
        <end position="609"/>
    </location>
</feature>
<reference evidence="4 5" key="1">
    <citation type="submission" date="2015-02" db="EMBL/GenBank/DDBJ databases">
        <authorList>
            <person name="Chooi Y.-H."/>
        </authorList>
    </citation>
    <scope>NUCLEOTIDE SEQUENCE [LARGE SCALE GENOMIC DNA]</scope>
    <source>
        <strain evidence="4">E3</strain>
    </source>
</reference>
<keyword evidence="2" id="KW-0812">Transmembrane</keyword>
<feature type="compositionally biased region" description="Low complexity" evidence="1">
    <location>
        <begin position="151"/>
        <end position="164"/>
    </location>
</feature>
<evidence type="ECO:0000313" key="5">
    <source>
        <dbReference type="Proteomes" id="UP000039324"/>
    </source>
</evidence>
<keyword evidence="2" id="KW-0472">Membrane</keyword>
<feature type="chain" id="PRO_5005193934" evidence="3">
    <location>
        <begin position="28"/>
        <end position="806"/>
    </location>
</feature>
<dbReference type="EMBL" id="CDSF01000144">
    <property type="protein sequence ID" value="CEP03252.1"/>
    <property type="molecule type" value="Genomic_DNA"/>
</dbReference>
<keyword evidence="5" id="KW-1185">Reference proteome</keyword>
<accession>A0A0G4J6W3</accession>